<dbReference type="Proteomes" id="UP001056778">
    <property type="component" value="Chromosome 9"/>
</dbReference>
<accession>A0ACB9SHL4</accession>
<evidence type="ECO:0000313" key="1">
    <source>
        <dbReference type="EMBL" id="KAI4454308.1"/>
    </source>
</evidence>
<evidence type="ECO:0000313" key="2">
    <source>
        <dbReference type="Proteomes" id="UP001056778"/>
    </source>
</evidence>
<reference evidence="1" key="1">
    <citation type="submission" date="2022-04" db="EMBL/GenBank/DDBJ databases">
        <title>Chromosome-scale genome assembly of Holotrichia oblita Faldermann.</title>
        <authorList>
            <person name="Rongchong L."/>
        </authorList>
    </citation>
    <scope>NUCLEOTIDE SEQUENCE</scope>
    <source>
        <strain evidence="1">81SQS9</strain>
    </source>
</reference>
<sequence length="792" mass="90359">MNVVEFLLEKGANKQIQNNTTHETPLHCAARAGCLKIVQTLLDQGADLNARDIDDSTPLFYAAYGGHAHIINLLLQYGAEVNVQNIYGSTPLHIASGEKAKVDAVKMLLDNGAKVNAKDRHNSTPLHFATDYRHKTVVALLLDEGADVNAKTVGNYTPLLFAAKREDIDIVKLLLSRHANTDARSTHGWTALELSIRSKTINLIEVLLDGGSNVNIEDRGGCTPLHYAAWKGNTEVVELLLTRDAKVNMTNKYNITPLAVAVHQRHTDLVRLLLDKRADPNFQDGNGETLLDLNKSEHVYSWITYQDSCNDVHVNSSINHVNCILKSGKFKNSYEDVVEDPISESCQNNQMYTFIATSYEHPIDLFKIEKLKECKIINETILPFICVNIENIRFKALIDTSAELSLISMVVYERSEFLNRHKAIIDYDQGSITMQRNDIKFIGFCRDERDDGLNEATMLNNATEDLDKKNSDDSEDENKVLNGILSMNDIDCIDDYKRIYFVNVLIESGDNLKALNYLTIQKKKIAMPTGSDSTDGEKRKRGNSEVDSEEESNAFSRNKKTVRTPVKSKQKNEDKLDRVLEMLQQLTLDVNQIKLEQSKTNKEFSEMRVENEQLRKENNKIKEENCMIRKEIQNINTRLEQLEKEKRRNNIVIQGLSLSNNTTEIKEDIEKFLYEKLGVDTKVKSAYRMGPKMQIVALESYEVKREVMKNKIKLRNIQGNKIFINNDQTKQEREIDAQIRARAGTERSKGRRVRNGYQKLFIDEEEWKWNKVKGVLEMVERDEPALANNAKN</sequence>
<keyword evidence="2" id="KW-1185">Reference proteome</keyword>
<dbReference type="EMBL" id="CM043023">
    <property type="protein sequence ID" value="KAI4454308.1"/>
    <property type="molecule type" value="Genomic_DNA"/>
</dbReference>
<protein>
    <submittedName>
        <fullName evidence="1">Ankyrin repeat protein</fullName>
    </submittedName>
</protein>
<comment type="caution">
    <text evidence="1">The sequence shown here is derived from an EMBL/GenBank/DDBJ whole genome shotgun (WGS) entry which is preliminary data.</text>
</comment>
<gene>
    <name evidence="1" type="ORF">MML48_9g00011694</name>
</gene>
<name>A0ACB9SHL4_HOLOL</name>
<proteinExistence type="predicted"/>
<organism evidence="1 2">
    <name type="scientific">Holotrichia oblita</name>
    <name type="common">Chafer beetle</name>
    <dbReference type="NCBI Taxonomy" id="644536"/>
    <lineage>
        <taxon>Eukaryota</taxon>
        <taxon>Metazoa</taxon>
        <taxon>Ecdysozoa</taxon>
        <taxon>Arthropoda</taxon>
        <taxon>Hexapoda</taxon>
        <taxon>Insecta</taxon>
        <taxon>Pterygota</taxon>
        <taxon>Neoptera</taxon>
        <taxon>Endopterygota</taxon>
        <taxon>Coleoptera</taxon>
        <taxon>Polyphaga</taxon>
        <taxon>Scarabaeiformia</taxon>
        <taxon>Scarabaeidae</taxon>
        <taxon>Melolonthinae</taxon>
        <taxon>Holotrichia</taxon>
    </lineage>
</organism>